<evidence type="ECO:0000256" key="15">
    <source>
        <dbReference type="ARBA" id="ARBA00023180"/>
    </source>
</evidence>
<dbReference type="GO" id="GO:0001671">
    <property type="term" value="F:ATPase activator activity"/>
    <property type="evidence" value="ECO:0007669"/>
    <property type="project" value="TreeGrafter"/>
</dbReference>
<comment type="function">
    <text evidence="17">This is the non-catalytic component of the active enzyme, which catalyzes the hydrolysis of ATP coupled with the exchange of Na(+) and K(+) ions across the plasma membrane. The beta subunit regulates, through assembly of alpha/beta heterodimers, the number of sodium pumps transported to the plasma membrane.</text>
</comment>
<dbReference type="GO" id="GO:0030007">
    <property type="term" value="P:intracellular potassium ion homeostasis"/>
    <property type="evidence" value="ECO:0007669"/>
    <property type="project" value="TreeGrafter"/>
</dbReference>
<evidence type="ECO:0000256" key="14">
    <source>
        <dbReference type="ARBA" id="ARBA00023157"/>
    </source>
</evidence>
<evidence type="ECO:0000256" key="13">
    <source>
        <dbReference type="ARBA" id="ARBA00023136"/>
    </source>
</evidence>
<keyword evidence="11" id="KW-0915">Sodium</keyword>
<dbReference type="FunFam" id="2.60.40.1660:FF:000004">
    <property type="entry name" value="sodium/potassium-transporting ATPase subunit beta-2"/>
    <property type="match status" value="1"/>
</dbReference>
<evidence type="ECO:0000256" key="1">
    <source>
        <dbReference type="ARBA" id="ARBA00004401"/>
    </source>
</evidence>
<evidence type="ECO:0008006" key="20">
    <source>
        <dbReference type="Google" id="ProtNLM"/>
    </source>
</evidence>
<dbReference type="InterPro" id="IPR038702">
    <property type="entry name" value="Na/K_ATPase_sub_beta_sf"/>
</dbReference>
<keyword evidence="12" id="KW-0406">Ion transport</keyword>
<proteinExistence type="inferred from homology"/>
<reference evidence="18 19" key="1">
    <citation type="journal article" date="2017" name="G3 (Bethesda)">
        <title>The Physical Genome Mapping of Anopheles albimanus Corrected Scaffold Misassemblies and Identified Interarm Rearrangements in Genus Anopheles.</title>
        <authorList>
            <person name="Artemov G.N."/>
            <person name="Peery A.N."/>
            <person name="Jiang X."/>
            <person name="Tu Z."/>
            <person name="Stegniy V.N."/>
            <person name="Sharakhova M.V."/>
            <person name="Sharakhov I.V."/>
        </authorList>
    </citation>
    <scope>NUCLEOTIDE SEQUENCE [LARGE SCALE GENOMIC DNA]</scope>
    <source>
        <strain evidence="18 19">ALBI9_A</strain>
    </source>
</reference>
<keyword evidence="15" id="KW-0325">Glycoprotein</keyword>
<evidence type="ECO:0000256" key="2">
    <source>
        <dbReference type="ARBA" id="ARBA00005876"/>
    </source>
</evidence>
<dbReference type="GeneID" id="118459044"/>
<keyword evidence="10" id="KW-1133">Transmembrane helix</keyword>
<evidence type="ECO:0000256" key="3">
    <source>
        <dbReference type="ARBA" id="ARBA00022448"/>
    </source>
</evidence>
<dbReference type="GO" id="GO:0005890">
    <property type="term" value="C:sodium:potassium-exchanging ATPase complex"/>
    <property type="evidence" value="ECO:0007669"/>
    <property type="project" value="InterPro"/>
</dbReference>
<keyword evidence="14" id="KW-1015">Disulfide bond</keyword>
<keyword evidence="5" id="KW-0633">Potassium transport</keyword>
<dbReference type="PANTHER" id="PTHR11523">
    <property type="entry name" value="SODIUM/POTASSIUM-DEPENDENT ATPASE BETA SUBUNIT"/>
    <property type="match status" value="1"/>
</dbReference>
<dbReference type="Pfam" id="PF00287">
    <property type="entry name" value="Na_K-ATPase"/>
    <property type="match status" value="1"/>
</dbReference>
<sequence length="319" mass="36721">MSRSPASAAPAHEHVRMKPEPIPFSKFLFNSQNGTVLGRSAGSWAKIGTFYIIFYSVLAALVAFCMWVFLDTLDPRIPKWQVDQSLIGTSPGLSMRPLPAEDKIEKTQIVYRGTDEKSYSVYTDALDDFLNTYRQSGQSSDDTLVHNCSYNEPPPKGKVCEVDIRQFGPCTLENHYSYHKNAPCIFLKLNKIYGWEPVFYDDPSSLPSDMPTDLKEYIKDKGVKQQHTMSTVWVSCEVENEDDRNNIGPIQYYPRRGFPGYYYPFENIDGYLSPLVAVHFERPARDQVFNIECKAWARNIKQDRYDRFGLVRFELKIEP</sequence>
<evidence type="ECO:0000256" key="7">
    <source>
        <dbReference type="ARBA" id="ARBA00022692"/>
    </source>
</evidence>
<dbReference type="AlphaFoldDB" id="A0A182FN92"/>
<evidence type="ECO:0000256" key="8">
    <source>
        <dbReference type="ARBA" id="ARBA00022958"/>
    </source>
</evidence>
<keyword evidence="8" id="KW-0630">Potassium</keyword>
<evidence type="ECO:0000256" key="6">
    <source>
        <dbReference type="ARBA" id="ARBA00022607"/>
    </source>
</evidence>
<organism evidence="18 19">
    <name type="scientific">Anopheles albimanus</name>
    <name type="common">New world malaria mosquito</name>
    <dbReference type="NCBI Taxonomy" id="7167"/>
    <lineage>
        <taxon>Eukaryota</taxon>
        <taxon>Metazoa</taxon>
        <taxon>Ecdysozoa</taxon>
        <taxon>Arthropoda</taxon>
        <taxon>Hexapoda</taxon>
        <taxon>Insecta</taxon>
        <taxon>Pterygota</taxon>
        <taxon>Neoptera</taxon>
        <taxon>Endopterygota</taxon>
        <taxon>Diptera</taxon>
        <taxon>Nematocera</taxon>
        <taxon>Culicoidea</taxon>
        <taxon>Culicidae</taxon>
        <taxon>Anophelinae</taxon>
        <taxon>Anopheles</taxon>
    </lineage>
</organism>
<keyword evidence="7" id="KW-0812">Transmembrane</keyword>
<dbReference type="STRING" id="7167.A0A182FN92"/>
<protein>
    <recommendedName>
        <fullName evidence="20">Sodium/potassium-transporting ATPase subunit beta</fullName>
    </recommendedName>
</protein>
<dbReference type="RefSeq" id="XP_035777963.1">
    <property type="nucleotide sequence ID" value="XM_035922070.1"/>
</dbReference>
<dbReference type="RefSeq" id="XP_035777961.1">
    <property type="nucleotide sequence ID" value="XM_035922068.1"/>
</dbReference>
<evidence type="ECO:0000313" key="18">
    <source>
        <dbReference type="EnsemblMetazoa" id="AALB008005-PA"/>
    </source>
</evidence>
<dbReference type="Proteomes" id="UP000069272">
    <property type="component" value="Chromosome 2L"/>
</dbReference>
<evidence type="ECO:0000256" key="10">
    <source>
        <dbReference type="ARBA" id="ARBA00022989"/>
    </source>
</evidence>
<keyword evidence="13" id="KW-0472">Membrane</keyword>
<dbReference type="GO" id="GO:0006883">
    <property type="term" value="P:intracellular sodium ion homeostasis"/>
    <property type="evidence" value="ECO:0007669"/>
    <property type="project" value="TreeGrafter"/>
</dbReference>
<evidence type="ECO:0000256" key="12">
    <source>
        <dbReference type="ARBA" id="ARBA00023065"/>
    </source>
</evidence>
<evidence type="ECO:0000313" key="19">
    <source>
        <dbReference type="Proteomes" id="UP000069272"/>
    </source>
</evidence>
<evidence type="ECO:0000256" key="5">
    <source>
        <dbReference type="ARBA" id="ARBA00022538"/>
    </source>
</evidence>
<comment type="similarity">
    <text evidence="2">Belongs to the X(+)/potassium ATPases subunit beta family.</text>
</comment>
<keyword evidence="6" id="KW-0740">Sodium/potassium transport</keyword>
<dbReference type="KEGG" id="aali:118459044"/>
<keyword evidence="3" id="KW-0813">Transport</keyword>
<keyword evidence="4" id="KW-1003">Cell membrane</keyword>
<evidence type="ECO:0000256" key="9">
    <source>
        <dbReference type="ARBA" id="ARBA00022968"/>
    </source>
</evidence>
<dbReference type="VEuPathDB" id="VectorBase:AALB20_037757"/>
<dbReference type="Gene3D" id="2.60.40.1660">
    <property type="entry name" value="Na, k-atpase alpha subunit"/>
    <property type="match status" value="1"/>
</dbReference>
<reference evidence="18" key="2">
    <citation type="submission" date="2022-08" db="UniProtKB">
        <authorList>
            <consortium name="EnsemblMetazoa"/>
        </authorList>
    </citation>
    <scope>IDENTIFICATION</scope>
    <source>
        <strain evidence="18">STECLA/ALBI9_A</strain>
    </source>
</reference>
<comment type="subcellular location">
    <subcellularLocation>
        <location evidence="1">Cell membrane</location>
        <topology evidence="1">Single-pass type II membrane protein</topology>
    </subcellularLocation>
</comment>
<dbReference type="GO" id="GO:0036376">
    <property type="term" value="P:sodium ion export across plasma membrane"/>
    <property type="evidence" value="ECO:0007669"/>
    <property type="project" value="TreeGrafter"/>
</dbReference>
<dbReference type="OrthoDB" id="5912413at2759"/>
<accession>A0A182FN92</accession>
<evidence type="ECO:0000256" key="17">
    <source>
        <dbReference type="ARBA" id="ARBA00025540"/>
    </source>
</evidence>
<dbReference type="EnsemblMetazoa" id="AALB008005-RA">
    <property type="protein sequence ID" value="AALB008005-PA"/>
    <property type="gene ID" value="AALB008005"/>
</dbReference>
<evidence type="ECO:0000256" key="16">
    <source>
        <dbReference type="ARBA" id="ARBA00023201"/>
    </source>
</evidence>
<dbReference type="InterPro" id="IPR000402">
    <property type="entry name" value="Na/K_ATPase_sub_beta"/>
</dbReference>
<dbReference type="GO" id="GO:1990573">
    <property type="term" value="P:potassium ion import across plasma membrane"/>
    <property type="evidence" value="ECO:0007669"/>
    <property type="project" value="TreeGrafter"/>
</dbReference>
<keyword evidence="9" id="KW-0735">Signal-anchor</keyword>
<dbReference type="PANTHER" id="PTHR11523:SF46">
    <property type="entry name" value="SODIUM_POTASSIUM-TRANSPORTING ATPASE SUBUNIT BETA-2"/>
    <property type="match status" value="1"/>
</dbReference>
<evidence type="ECO:0000256" key="4">
    <source>
        <dbReference type="ARBA" id="ARBA00022475"/>
    </source>
</evidence>
<dbReference type="VEuPathDB" id="VectorBase:AALB008005"/>
<evidence type="ECO:0000256" key="11">
    <source>
        <dbReference type="ARBA" id="ARBA00023053"/>
    </source>
</evidence>
<keyword evidence="16" id="KW-0739">Sodium transport</keyword>
<name>A0A182FN92_ANOAL</name>
<dbReference type="RefSeq" id="XP_035777962.1">
    <property type="nucleotide sequence ID" value="XM_035922069.1"/>
</dbReference>
<keyword evidence="19" id="KW-1185">Reference proteome</keyword>